<proteinExistence type="predicted"/>
<dbReference type="PROSITE" id="PS50110">
    <property type="entry name" value="RESPONSE_REGULATORY"/>
    <property type="match status" value="1"/>
</dbReference>
<dbReference type="OrthoDB" id="9802186at2"/>
<protein>
    <submittedName>
        <fullName evidence="4 5">Response regulator</fullName>
    </submittedName>
</protein>
<dbReference type="RefSeq" id="WP_090540313.1">
    <property type="nucleotide sequence ID" value="NZ_FOYD01000011.1"/>
</dbReference>
<evidence type="ECO:0000256" key="1">
    <source>
        <dbReference type="ARBA" id="ARBA00022553"/>
    </source>
</evidence>
<dbReference type="CDD" id="cd00156">
    <property type="entry name" value="REC"/>
    <property type="match status" value="1"/>
</dbReference>
<evidence type="ECO:0000313" key="6">
    <source>
        <dbReference type="Proteomes" id="UP000242815"/>
    </source>
</evidence>
<evidence type="ECO:0000313" key="5">
    <source>
        <dbReference type="EMBL" id="SFQ87293.1"/>
    </source>
</evidence>
<evidence type="ECO:0000256" key="2">
    <source>
        <dbReference type="PROSITE-ProRule" id="PRU00169"/>
    </source>
</evidence>
<organism evidence="5 6">
    <name type="scientific">Halopseudomonas formosensis</name>
    <dbReference type="NCBI Taxonomy" id="1002526"/>
    <lineage>
        <taxon>Bacteria</taxon>
        <taxon>Pseudomonadati</taxon>
        <taxon>Pseudomonadota</taxon>
        <taxon>Gammaproteobacteria</taxon>
        <taxon>Pseudomonadales</taxon>
        <taxon>Pseudomonadaceae</taxon>
        <taxon>Halopseudomonas</taxon>
    </lineage>
</organism>
<dbReference type="InterPro" id="IPR050595">
    <property type="entry name" value="Bact_response_regulator"/>
</dbReference>
<evidence type="ECO:0000259" key="3">
    <source>
        <dbReference type="PROSITE" id="PS50110"/>
    </source>
</evidence>
<dbReference type="Pfam" id="PF00072">
    <property type="entry name" value="Response_reg"/>
    <property type="match status" value="1"/>
</dbReference>
<accession>A0A1I6C271</accession>
<dbReference type="SUPFAM" id="SSF52172">
    <property type="entry name" value="CheY-like"/>
    <property type="match status" value="1"/>
</dbReference>
<dbReference type="STRING" id="1002526.SAMN05216578_11114"/>
<dbReference type="EMBL" id="JAVRDO010000005">
    <property type="protein sequence ID" value="MDX9687692.1"/>
    <property type="molecule type" value="Genomic_DNA"/>
</dbReference>
<evidence type="ECO:0000313" key="7">
    <source>
        <dbReference type="Proteomes" id="UP001281217"/>
    </source>
</evidence>
<dbReference type="AlphaFoldDB" id="A0A1I6C271"/>
<dbReference type="Proteomes" id="UP000242815">
    <property type="component" value="Unassembled WGS sequence"/>
</dbReference>
<dbReference type="GO" id="GO:0000160">
    <property type="term" value="P:phosphorelay signal transduction system"/>
    <property type="evidence" value="ECO:0007669"/>
    <property type="project" value="InterPro"/>
</dbReference>
<dbReference type="PANTHER" id="PTHR44591">
    <property type="entry name" value="STRESS RESPONSE REGULATOR PROTEIN 1"/>
    <property type="match status" value="1"/>
</dbReference>
<sequence>MKKVLLIDDDDDILIEVQEVISGLGFACYCAASVDAAIGEVKMHPDLDLIISDLRLPDQSGLRLLQLLAAENTSARSIPVIITSGHADRDDVVNLFRNGAVDFLPKPIHYEHLVALLGKMFPTHQMT</sequence>
<reference evidence="7" key="2">
    <citation type="submission" date="2023-07" db="EMBL/GenBank/DDBJ databases">
        <authorList>
            <person name="de Witt J."/>
        </authorList>
    </citation>
    <scope>NUCLEOTIDE SEQUENCE [LARGE SCALE GENOMIC DNA]</scope>
    <source>
        <strain evidence="7">FZJ</strain>
    </source>
</reference>
<name>A0A1I6C271_9GAMM</name>
<feature type="modified residue" description="4-aspartylphosphate" evidence="2">
    <location>
        <position position="53"/>
    </location>
</feature>
<dbReference type="PANTHER" id="PTHR44591:SF3">
    <property type="entry name" value="RESPONSE REGULATORY DOMAIN-CONTAINING PROTEIN"/>
    <property type="match status" value="1"/>
</dbReference>
<dbReference type="SMART" id="SM00448">
    <property type="entry name" value="REC"/>
    <property type="match status" value="1"/>
</dbReference>
<feature type="domain" description="Response regulatory" evidence="3">
    <location>
        <begin position="3"/>
        <end position="121"/>
    </location>
</feature>
<reference evidence="4" key="3">
    <citation type="submission" date="2024-05" db="EMBL/GenBank/DDBJ databases">
        <authorList>
            <person name="de Witt J."/>
        </authorList>
    </citation>
    <scope>NUCLEOTIDE SEQUENCE</scope>
    <source>
        <strain evidence="4">FZJ</strain>
    </source>
</reference>
<dbReference type="InterPro" id="IPR011006">
    <property type="entry name" value="CheY-like_superfamily"/>
</dbReference>
<evidence type="ECO:0000313" key="4">
    <source>
        <dbReference type="EMBL" id="MDX9687692.1"/>
    </source>
</evidence>
<keyword evidence="7" id="KW-1185">Reference proteome</keyword>
<keyword evidence="1 2" id="KW-0597">Phosphoprotein</keyword>
<dbReference type="Proteomes" id="UP001281217">
    <property type="component" value="Unassembled WGS sequence"/>
</dbReference>
<gene>
    <name evidence="4" type="ORF">RED13_002131</name>
    <name evidence="5" type="ORF">SAMN05216578_11114</name>
</gene>
<dbReference type="Gene3D" id="3.40.50.2300">
    <property type="match status" value="1"/>
</dbReference>
<reference evidence="5 6" key="1">
    <citation type="submission" date="2016-10" db="EMBL/GenBank/DDBJ databases">
        <authorList>
            <person name="de Groot N.N."/>
        </authorList>
    </citation>
    <scope>NUCLEOTIDE SEQUENCE [LARGE SCALE GENOMIC DNA]</scope>
    <source>
        <strain evidence="5 6">JCM 18415</strain>
    </source>
</reference>
<dbReference type="InterPro" id="IPR001789">
    <property type="entry name" value="Sig_transdc_resp-reg_receiver"/>
</dbReference>
<dbReference type="EMBL" id="FOYD01000011">
    <property type="protein sequence ID" value="SFQ87293.1"/>
    <property type="molecule type" value="Genomic_DNA"/>
</dbReference>